<feature type="compositionally biased region" description="Acidic residues" evidence="6">
    <location>
        <begin position="753"/>
        <end position="766"/>
    </location>
</feature>
<dbReference type="InterPro" id="IPR028540">
    <property type="entry name" value="AKAP12"/>
</dbReference>
<feature type="compositionally biased region" description="Basic and acidic residues" evidence="6">
    <location>
        <begin position="1087"/>
        <end position="1096"/>
    </location>
</feature>
<feature type="region of interest" description="Disordered" evidence="6">
    <location>
        <begin position="398"/>
        <end position="419"/>
    </location>
</feature>
<feature type="compositionally biased region" description="Acidic residues" evidence="6">
    <location>
        <begin position="852"/>
        <end position="866"/>
    </location>
</feature>
<protein>
    <submittedName>
        <fullName evidence="8">A-kinase anchoring protein 12</fullName>
    </submittedName>
</protein>
<dbReference type="OMA" id="EGIATHP"/>
<feature type="region of interest" description="Disordered" evidence="6">
    <location>
        <begin position="252"/>
        <end position="274"/>
    </location>
</feature>
<feature type="region of interest" description="Disordered" evidence="6">
    <location>
        <begin position="741"/>
        <end position="767"/>
    </location>
</feature>
<dbReference type="GO" id="GO:0005737">
    <property type="term" value="C:cytoplasm"/>
    <property type="evidence" value="ECO:0000318"/>
    <property type="project" value="GO_Central"/>
</dbReference>
<dbReference type="GO" id="GO:0010739">
    <property type="term" value="P:positive regulation of protein kinase A signaling"/>
    <property type="evidence" value="ECO:0007669"/>
    <property type="project" value="InterPro"/>
</dbReference>
<feature type="compositionally biased region" description="Basic and acidic residues" evidence="6">
    <location>
        <begin position="550"/>
        <end position="564"/>
    </location>
</feature>
<organism evidence="8 9">
    <name type="scientific">Monodelphis domestica</name>
    <name type="common">Gray short-tailed opossum</name>
    <dbReference type="NCBI Taxonomy" id="13616"/>
    <lineage>
        <taxon>Eukaryota</taxon>
        <taxon>Metazoa</taxon>
        <taxon>Chordata</taxon>
        <taxon>Craniata</taxon>
        <taxon>Vertebrata</taxon>
        <taxon>Euteleostomi</taxon>
        <taxon>Mammalia</taxon>
        <taxon>Metatheria</taxon>
        <taxon>Didelphimorphia</taxon>
        <taxon>Didelphidae</taxon>
        <taxon>Monodelphis</taxon>
    </lineage>
</organism>
<keyword evidence="9" id="KW-1185">Reference proteome</keyword>
<feature type="region of interest" description="Disordered" evidence="6">
    <location>
        <begin position="452"/>
        <end position="678"/>
    </location>
</feature>
<dbReference type="PANTHER" id="PTHR23209:SF4">
    <property type="entry name" value="A-KINASE ANCHOR PROTEIN 12"/>
    <property type="match status" value="1"/>
</dbReference>
<dbReference type="STRING" id="13616.ENSMODP00000050003"/>
<feature type="region of interest" description="Disordered" evidence="6">
    <location>
        <begin position="1"/>
        <end position="89"/>
    </location>
</feature>
<comment type="subcellular location">
    <subcellularLocation>
        <location evidence="1">Membrane</location>
        <topology evidence="1">Lipid-anchor</topology>
    </subcellularLocation>
</comment>
<feature type="compositionally biased region" description="Basic and acidic residues" evidence="6">
    <location>
        <begin position="211"/>
        <end position="220"/>
    </location>
</feature>
<feature type="compositionally biased region" description="Acidic residues" evidence="6">
    <location>
        <begin position="125"/>
        <end position="147"/>
    </location>
</feature>
<feature type="region of interest" description="Disordered" evidence="6">
    <location>
        <begin position="1222"/>
        <end position="1241"/>
    </location>
</feature>
<feature type="compositionally biased region" description="Basic and acidic residues" evidence="6">
    <location>
        <begin position="2806"/>
        <end position="2818"/>
    </location>
</feature>
<dbReference type="GO" id="GO:0051018">
    <property type="term" value="F:protein kinase A binding"/>
    <property type="evidence" value="ECO:0007669"/>
    <property type="project" value="InterPro"/>
</dbReference>
<dbReference type="GO" id="GO:0016020">
    <property type="term" value="C:membrane"/>
    <property type="evidence" value="ECO:0007669"/>
    <property type="project" value="UniProtKB-SubCell"/>
</dbReference>
<feature type="compositionally biased region" description="Basic and acidic residues" evidence="6">
    <location>
        <begin position="1562"/>
        <end position="1571"/>
    </location>
</feature>
<feature type="compositionally biased region" description="Low complexity" evidence="6">
    <location>
        <begin position="37"/>
        <end position="49"/>
    </location>
</feature>
<dbReference type="Pfam" id="PF03832">
    <property type="entry name" value="WSK"/>
    <property type="match status" value="3"/>
</dbReference>
<reference evidence="8" key="3">
    <citation type="submission" date="2025-09" db="UniProtKB">
        <authorList>
            <consortium name="Ensembl"/>
        </authorList>
    </citation>
    <scope>IDENTIFICATION</scope>
</reference>
<evidence type="ECO:0000256" key="4">
    <source>
        <dbReference type="ARBA" id="ARBA00023136"/>
    </source>
</evidence>
<dbReference type="CTD" id="9590"/>
<feature type="region of interest" description="Disordered" evidence="6">
    <location>
        <begin position="1928"/>
        <end position="1953"/>
    </location>
</feature>
<dbReference type="Bgee" id="ENSMODG00000046586">
    <property type="expression patterns" value="Expressed in ovary and 21 other cell types or tissues"/>
</dbReference>
<sequence length="2839" mass="308119">MGAGSSTVKAPPESPQDAREPGAAEAPALAKQETGSALAEEATAAAAPEPQGDHATSAAPASPKKNGQINDINGMPEGQVGDPYKEQDEAVILEVGQRDLENMFEKDDVSDTLVSQTEFFVVDVQESEQETIEEMPLSEDSTEELEQPSESSDVGYKKVFKFVGVKLTVKKDKNDKSDEVDDGGPNGSEDCQDYSSENELESQKQSILSIDNEKDDKQEKVGNITGYESTSSLKKFFSLGWIGWRKKSSIKKYKEDDEPEVSEKEKEQEVGKMDLVEIYEGKKEETAEHPTVSEPLPPNEAIEMLSEKEKVVRSPKDEAHEIQLSSEEKAAPLATEVFDEKIETIAEIHASSVEEQEQTENPSTDVEQVDVSLFPASATNETKLGVTGMLAKTSELVCTSKDVSETSPEESVLCQQREGITSEVEILSSQERGRLQGSPLKKLFSGTGLKKLSGKKYKGKKGDEEIKSQELGELTQVSVDSSETPEDQKGESSASSPDELAIEKGIVDTPQEVGIEDEGTISDSERRRESGVTPWASFKKMVTPKKRVRKLSESDKEDEIEKVKSATLSSTESTASDNQEELKGNGDDQKTEEPKRKVDTSVSWEALICVGSSKKRARKSSSSDEEGGPKVVSVEYYKSEDLGKNKESGTEITPIHSFEGDQGQINSSPELAGSPVEGEGVSTWVSFKRLVTPRKKSKSKMEERNEESIILSGTEHSASDIEPVKEESWVSIKKLIPGRRKKKFEGKQGQVPFEEDQTGVIEDDSDIPAVVPLSEYDAAEQEKNEARYAENIKAAKDLHKEKSGKLEEGLETGEHIEGLVHAATVTVVEGERAVTSIEERSPSWISTTITESVEEATDQPEEQTEEIFEQEVLVKRPATKTLRGTKDISRGPIDSELGLTSETVTAVKEATDEPKQPNGKIGEKEILVERPGTKSLREAKDTSRDLIVSELELTSEAVTAVKEAGERPKQPTEEIVEKEVLVERPGTKSLRDVKDTSRDPIVSKLELTSEAVTAAKDATNQPGQPIRKIFEKEKTEKKILVEKPVAKTFRGTKDSSRIPIVSELKLTSKAVTAAKEATDQPKQQTRKISEKEKSEKKALVEKPIAKTFRGTKDSSRIPIVSELKQTSVAVTAAKEARDGPKQPTGKIAEKEKFEKKVLFENPGTKSFTGTKDTSRGPIVSELELTSEAVTAAKEARDGPKQPTGKIAEKEKFEKEVLVERPATKTLTEANDTSRGPIVSELGLTSEAVTAAKEARDGPKQPTGKIAEKKKSEKKVLFEKPGTKSFTGTKDTGRGPIVSELDPTSEASSSSSSAAMISALSHFSDSSYPGFATTVEKVDSHTPALTKQTQDGVQVAFENVKQPRDVSLREAKDTSKDLIVSELELPSEAVTAAKQAGEKPKQPAEERVEEEAKDISRAMIVNEVELTSEAVPAAEEATEAIYAEKITRASFASSSDYPSSIGMGSEPSWITDRVSSSSLSAAMTSALSHFSDSSYPGFATTVEKVDSHTPALTKQTQDGVQVAFENVKPSRDISLREAKDTSRDLIVSELELPSEAVTAAKQAGEKPKPAEERVEEEAKDTSRDLIVSELELPSEAVTAAKQAGEKPKQPTEEIVEEAKDMRRDLIVSKLEVTSEAVPATEEATEAIYAEKITRASFASSSDYPSSIGMGSEPSWITDMVSSSSSSAAMISALSDFSDSSYPGFATTVEKVDSHTPALTKQTQDGVQVAFENVKPSRDVSLREAKDTSRDLIVSELELPSEAVTAAKQEREKPKQPTEEIVEEAKDMKRDLIVSKLEVTSEAVPAAEEATEAIYAEKITRASFASSSDYPSSIGMGSEPSWITDRVSSSSLSAALTSALSHFSDSSYPGFATTVEKVDSHTPALTKQTQDGVQVAFENVKPSRDVSLREAKDTSRDLIVSELELPSEAVTAAKQAGEKPKPAEERVEEEAKDTSRDLIVSELELPSEAVTAAKQEREKPKQPTEEIVEEAKDMRRDLIVSKLEVTSEAVPAEAATEAIYAEKITRASFASSSDYPSSIGMGSEPSWITDMVSSSSSSAAMISALSHFSDSSYPGFATTVEKVDSHTPALTKQTQDGVQVAFENVKQPRDVSLREAKDTSKDLIVSELELPSEAVTAAKQAGEKPKQPAEERVEEEAKDISRAMIVNEVELTSEAVPAAEEATEAIYAEKITRASFASSSDYPSSIGMGSEPSWITDMVSSSSSSAAMTSALSHFSDSSYPGFATTVEKVDSHTPALTKQTQDGVQVAFENVKQPRDVSLREAKDTSKDLIVSELELPSEAVTAAKQAGEKPKQPAEEIVEEAKDISRAMIVSKLEVTSEAVPAAEEATEAIYAEKITRASFASSSDYPSSIGMGSEPSWITDRVSSSSSSAAMTSALSHFSDSSYPGFATTVEKVDSHTPALTKQTQDGVQVAFENVKPSRDVSLREAKDTSRDLIVSELELPSEAVTAAKQAGEKPKQPTEEIVEEAKDMRRDLIVSKLEVTSEAVPAAEEATEAIYADKITRASFASSSDYPSSIGMGSEPSWITDRVSSSSLSAAMISALSHFSDSSYTTGFATPMEEVDVDTPDLEALTKQTQDVLQVAFENVKQSRDVMLTTQSLETNSNYHQETNLTMGEAAVMHDEVQEKVQTRKTEDITINDEQDEIIEQITSETFDKLEAAESRIEVQECKTLNDFLTCQAERTIQTPQIPMKPRIPVEITTDEGTLVIHFQDKSIRQEQPVVFQEVSEGSDSAPALGSEVVQTKKTEEDILTIETQSSRIVQNVIQSSVELASAKESMIKTSLQDAIETKTEPKVKESLDSNGPKYDGPCDLPKSAPMES</sequence>
<dbReference type="PANTHER" id="PTHR23209">
    <property type="entry name" value="A-KINASE ANCHOR PROTEIN 12"/>
    <property type="match status" value="1"/>
</dbReference>
<feature type="region of interest" description="Disordered" evidence="6">
    <location>
        <begin position="833"/>
        <end position="866"/>
    </location>
</feature>
<dbReference type="InterPro" id="IPR001573">
    <property type="entry name" value="AKAP_WSK"/>
</dbReference>
<feature type="region of interest" description="Disordered" evidence="6">
    <location>
        <begin position="695"/>
        <end position="724"/>
    </location>
</feature>
<feature type="region of interest" description="Disordered" evidence="6">
    <location>
        <begin position="308"/>
        <end position="331"/>
    </location>
</feature>
<keyword evidence="5" id="KW-0449">Lipoprotein</keyword>
<feature type="compositionally biased region" description="Basic and acidic residues" evidence="6">
    <location>
        <begin position="460"/>
        <end position="470"/>
    </location>
</feature>
<keyword evidence="3" id="KW-0112">Calmodulin-binding</keyword>
<dbReference type="Ensembl" id="ENSMODT00000065984.1">
    <property type="protein sequence ID" value="ENSMODP00000050003.1"/>
    <property type="gene ID" value="ENSMODG00000046586.1"/>
</dbReference>
<feature type="compositionally biased region" description="Low complexity" evidence="6">
    <location>
        <begin position="565"/>
        <end position="576"/>
    </location>
</feature>
<accession>A0A5F8GQS1</accession>
<feature type="region of interest" description="Disordered" evidence="6">
    <location>
        <begin position="1249"/>
        <end position="1308"/>
    </location>
</feature>
<feature type="region of interest" description="Disordered" evidence="6">
    <location>
        <begin position="1131"/>
        <end position="1152"/>
    </location>
</feature>
<evidence type="ECO:0000256" key="5">
    <source>
        <dbReference type="ARBA" id="ARBA00023288"/>
    </source>
</evidence>
<evidence type="ECO:0000256" key="1">
    <source>
        <dbReference type="ARBA" id="ARBA00004635"/>
    </source>
</evidence>
<feature type="region of interest" description="Disordered" evidence="6">
    <location>
        <begin position="1189"/>
        <end position="1212"/>
    </location>
</feature>
<evidence type="ECO:0000256" key="2">
    <source>
        <dbReference type="ARBA" id="ARBA00022553"/>
    </source>
</evidence>
<name>A0A5F8GQS1_MONDO</name>
<reference evidence="8" key="2">
    <citation type="submission" date="2025-08" db="UniProtKB">
        <authorList>
            <consortium name="Ensembl"/>
        </authorList>
    </citation>
    <scope>IDENTIFICATION</scope>
</reference>
<dbReference type="OrthoDB" id="8931760at2759"/>
<evidence type="ECO:0000259" key="7">
    <source>
        <dbReference type="PROSITE" id="PS51893"/>
    </source>
</evidence>
<keyword evidence="2" id="KW-0597">Phosphoprotein</keyword>
<feature type="region of interest" description="Disordered" evidence="6">
    <location>
        <begin position="173"/>
        <end position="225"/>
    </location>
</feature>
<dbReference type="KEGG" id="mdo:103096566"/>
<feature type="compositionally biased region" description="Basic and acidic residues" evidence="6">
    <location>
        <begin position="637"/>
        <end position="649"/>
    </location>
</feature>
<feature type="compositionally biased region" description="Basic and acidic residues" evidence="6">
    <location>
        <begin position="580"/>
        <end position="599"/>
    </location>
</feature>
<dbReference type="InParanoid" id="A0A5F8GQS1"/>
<feature type="compositionally biased region" description="Basic and acidic residues" evidence="6">
    <location>
        <begin position="261"/>
        <end position="274"/>
    </location>
</feature>
<feature type="domain" description="A kinase-anchoring proteins AKAP-5 and AKAP-12 calmodulin (CaM)-binding" evidence="7">
    <location>
        <begin position="532"/>
        <end position="552"/>
    </location>
</feature>
<feature type="region of interest" description="Disordered" evidence="6">
    <location>
        <begin position="1159"/>
        <end position="1178"/>
    </location>
</feature>
<dbReference type="GeneTree" id="ENSGT00730000111244"/>
<dbReference type="GeneID" id="103096566"/>
<feature type="region of interest" description="Disordered" evidence="6">
    <location>
        <begin position="1073"/>
        <end position="1096"/>
    </location>
</feature>
<feature type="compositionally biased region" description="Acidic residues" evidence="6">
    <location>
        <begin position="190"/>
        <end position="200"/>
    </location>
</feature>
<dbReference type="Proteomes" id="UP000002280">
    <property type="component" value="Chromosome 2"/>
</dbReference>
<evidence type="ECO:0000313" key="9">
    <source>
        <dbReference type="Proteomes" id="UP000002280"/>
    </source>
</evidence>
<keyword evidence="4" id="KW-0472">Membrane</keyword>
<feature type="compositionally biased region" description="Basic and acidic residues" evidence="6">
    <location>
        <begin position="1265"/>
        <end position="1281"/>
    </location>
</feature>
<dbReference type="GO" id="GO:0007165">
    <property type="term" value="P:signal transduction"/>
    <property type="evidence" value="ECO:0000318"/>
    <property type="project" value="GO_Central"/>
</dbReference>
<dbReference type="PROSITE" id="PS51893">
    <property type="entry name" value="AKAP_CAM_BD"/>
    <property type="match status" value="3"/>
</dbReference>
<feature type="domain" description="A kinase-anchoring proteins AKAP-5 and AKAP-12 calmodulin (CaM)-binding" evidence="7">
    <location>
        <begin position="681"/>
        <end position="701"/>
    </location>
</feature>
<evidence type="ECO:0000256" key="6">
    <source>
        <dbReference type="SAM" id="MobiDB-lite"/>
    </source>
</evidence>
<feature type="compositionally biased region" description="Basic and acidic residues" evidence="6">
    <location>
        <begin position="1934"/>
        <end position="1943"/>
    </location>
</feature>
<reference evidence="8 9" key="1">
    <citation type="journal article" date="2007" name="Nature">
        <title>Genome of the marsupial Monodelphis domestica reveals innovation in non-coding sequences.</title>
        <authorList>
            <person name="Mikkelsen T.S."/>
            <person name="Wakefield M.J."/>
            <person name="Aken B."/>
            <person name="Amemiya C.T."/>
            <person name="Chang J.L."/>
            <person name="Duke S."/>
            <person name="Garber M."/>
            <person name="Gentles A.J."/>
            <person name="Goodstadt L."/>
            <person name="Heger A."/>
            <person name="Jurka J."/>
            <person name="Kamal M."/>
            <person name="Mauceli E."/>
            <person name="Searle S.M."/>
            <person name="Sharpe T."/>
            <person name="Baker M.L."/>
            <person name="Batzer M.A."/>
            <person name="Benos P.V."/>
            <person name="Belov K."/>
            <person name="Clamp M."/>
            <person name="Cook A."/>
            <person name="Cuff J."/>
            <person name="Das R."/>
            <person name="Davidow L."/>
            <person name="Deakin J.E."/>
            <person name="Fazzari M.J."/>
            <person name="Glass J.L."/>
            <person name="Grabherr M."/>
            <person name="Greally J.M."/>
            <person name="Gu W."/>
            <person name="Hore T.A."/>
            <person name="Huttley G.A."/>
            <person name="Kleber M."/>
            <person name="Jirtle R.L."/>
            <person name="Koina E."/>
            <person name="Lee J.T."/>
            <person name="Mahony S."/>
            <person name="Marra M.A."/>
            <person name="Miller R.D."/>
            <person name="Nicholls R.D."/>
            <person name="Oda M."/>
            <person name="Papenfuss A.T."/>
            <person name="Parra Z.E."/>
            <person name="Pollock D.D."/>
            <person name="Ray D.A."/>
            <person name="Schein J.E."/>
            <person name="Speed T.P."/>
            <person name="Thompson K."/>
            <person name="VandeBerg J.L."/>
            <person name="Wade C.M."/>
            <person name="Walker J.A."/>
            <person name="Waters P.D."/>
            <person name="Webber C."/>
            <person name="Weidman J.R."/>
            <person name="Xie X."/>
            <person name="Zody M.C."/>
            <person name="Baldwin J."/>
            <person name="Abdouelleil A."/>
            <person name="Abdulkadir J."/>
            <person name="Abebe A."/>
            <person name="Abera B."/>
            <person name="Abreu J."/>
            <person name="Acer S.C."/>
            <person name="Aftuck L."/>
            <person name="Alexander A."/>
            <person name="An P."/>
            <person name="Anderson E."/>
            <person name="Anderson S."/>
            <person name="Arachi H."/>
            <person name="Azer M."/>
            <person name="Bachantsang P."/>
            <person name="Barry A."/>
            <person name="Bayul T."/>
            <person name="Berlin A."/>
            <person name="Bessette D."/>
            <person name="Bloom T."/>
            <person name="Bloom T."/>
            <person name="Boguslavskiy L."/>
            <person name="Bonnet C."/>
            <person name="Boukhgalter B."/>
            <person name="Bourzgui I."/>
            <person name="Brown A."/>
            <person name="Cahill P."/>
            <person name="Channer S."/>
            <person name="Cheshatsang Y."/>
            <person name="Chuda L."/>
            <person name="Citroen M."/>
            <person name="Collymore A."/>
            <person name="Cooke P."/>
            <person name="Costello M."/>
            <person name="D'Aco K."/>
            <person name="Daza R."/>
            <person name="De Haan G."/>
            <person name="DeGray S."/>
            <person name="DeMaso C."/>
            <person name="Dhargay N."/>
            <person name="Dooley K."/>
            <person name="Dooley E."/>
            <person name="Doricent M."/>
            <person name="Dorje P."/>
            <person name="Dorjee K."/>
            <person name="Dupes A."/>
            <person name="Elong R."/>
            <person name="Falk J."/>
            <person name="Farina A."/>
            <person name="Faro S."/>
            <person name="Ferguson D."/>
            <person name="Fisher S."/>
            <person name="Foley C.D."/>
            <person name="Franke A."/>
            <person name="Friedrich D."/>
            <person name="Gadbois L."/>
            <person name="Gearin G."/>
            <person name="Gearin C.R."/>
            <person name="Giannoukos G."/>
            <person name="Goode T."/>
            <person name="Graham J."/>
            <person name="Grandbois E."/>
            <person name="Grewal S."/>
            <person name="Gyaltsen K."/>
            <person name="Hafez N."/>
            <person name="Hagos B."/>
            <person name="Hall J."/>
            <person name="Henson C."/>
            <person name="Hollinger A."/>
            <person name="Honan T."/>
            <person name="Huard M.D."/>
            <person name="Hughes L."/>
            <person name="Hurhula B."/>
            <person name="Husby M.E."/>
            <person name="Kamat A."/>
            <person name="Kanga B."/>
            <person name="Kashin S."/>
            <person name="Khazanovich D."/>
            <person name="Kisner P."/>
            <person name="Lance K."/>
            <person name="Lara M."/>
            <person name="Lee W."/>
            <person name="Lennon N."/>
            <person name="Letendre F."/>
            <person name="LeVine R."/>
            <person name="Lipovsky A."/>
            <person name="Liu X."/>
            <person name="Liu J."/>
            <person name="Liu S."/>
            <person name="Lokyitsang T."/>
            <person name="Lokyitsang Y."/>
            <person name="Lubonja R."/>
            <person name="Lui A."/>
            <person name="MacDonald P."/>
            <person name="Magnisalis V."/>
            <person name="Maru K."/>
            <person name="Matthews C."/>
            <person name="McCusker W."/>
            <person name="McDonough S."/>
            <person name="Mehta T."/>
            <person name="Meldrim J."/>
            <person name="Meneus L."/>
            <person name="Mihai O."/>
            <person name="Mihalev A."/>
            <person name="Mihova T."/>
            <person name="Mittelman R."/>
            <person name="Mlenga V."/>
            <person name="Montmayeur A."/>
            <person name="Mulrain L."/>
            <person name="Navidi A."/>
            <person name="Naylor J."/>
            <person name="Negash T."/>
            <person name="Nguyen T."/>
            <person name="Nguyen N."/>
            <person name="Nicol R."/>
            <person name="Norbu C."/>
            <person name="Norbu N."/>
            <person name="Novod N."/>
            <person name="O'Neill B."/>
            <person name="Osman S."/>
            <person name="Markiewicz E."/>
            <person name="Oyono O.L."/>
            <person name="Patti C."/>
            <person name="Phunkhang P."/>
            <person name="Pierre F."/>
            <person name="Priest M."/>
            <person name="Raghuraman S."/>
            <person name="Rege F."/>
            <person name="Reyes R."/>
            <person name="Rise C."/>
            <person name="Rogov P."/>
            <person name="Ross K."/>
            <person name="Ryan E."/>
            <person name="Settipalli S."/>
            <person name="Shea T."/>
            <person name="Sherpa N."/>
            <person name="Shi L."/>
            <person name="Shih D."/>
            <person name="Sparrow T."/>
            <person name="Spaulding J."/>
            <person name="Stalker J."/>
            <person name="Stange-Thomann N."/>
            <person name="Stavropoulos S."/>
            <person name="Stone C."/>
            <person name="Strader C."/>
            <person name="Tesfaye S."/>
            <person name="Thomson T."/>
            <person name="Thoulutsang Y."/>
            <person name="Thoulutsang D."/>
            <person name="Topham K."/>
            <person name="Topping I."/>
            <person name="Tsamla T."/>
            <person name="Vassiliev H."/>
            <person name="Vo A."/>
            <person name="Wangchuk T."/>
            <person name="Wangdi T."/>
            <person name="Weiand M."/>
            <person name="Wilkinson J."/>
            <person name="Wilson A."/>
            <person name="Yadav S."/>
            <person name="Young G."/>
            <person name="Yu Q."/>
            <person name="Zembek L."/>
            <person name="Zhong D."/>
            <person name="Zimmer A."/>
            <person name="Zwirko Z."/>
            <person name="Jaffe D.B."/>
            <person name="Alvarez P."/>
            <person name="Brockman W."/>
            <person name="Butler J."/>
            <person name="Chin C."/>
            <person name="Gnerre S."/>
            <person name="MacCallum I."/>
            <person name="Graves J.A."/>
            <person name="Ponting C.P."/>
            <person name="Breen M."/>
            <person name="Samollow P.B."/>
            <person name="Lander E.S."/>
            <person name="Lindblad-Toh K."/>
        </authorList>
    </citation>
    <scope>NUCLEOTIDE SEQUENCE [LARGE SCALE GENOMIC DNA]</scope>
</reference>
<feature type="domain" description="A kinase-anchoring proteins AKAP-5 and AKAP-12 calmodulin (CaM)-binding" evidence="7">
    <location>
        <begin position="726"/>
        <end position="746"/>
    </location>
</feature>
<feature type="region of interest" description="Disordered" evidence="6">
    <location>
        <begin position="1556"/>
        <end position="1581"/>
    </location>
</feature>
<evidence type="ECO:0000313" key="8">
    <source>
        <dbReference type="Ensembl" id="ENSMODP00000050003.1"/>
    </source>
</evidence>
<feature type="region of interest" description="Disordered" evidence="6">
    <location>
        <begin position="2802"/>
        <end position="2839"/>
    </location>
</feature>
<proteinExistence type="predicted"/>
<feature type="region of interest" description="Disordered" evidence="6">
    <location>
        <begin position="125"/>
        <end position="152"/>
    </location>
</feature>
<feature type="compositionally biased region" description="Polar residues" evidence="6">
    <location>
        <begin position="1224"/>
        <end position="1233"/>
    </location>
</feature>
<dbReference type="GO" id="GO:0090036">
    <property type="term" value="P:regulation of protein kinase C signaling"/>
    <property type="evidence" value="ECO:0007669"/>
    <property type="project" value="InterPro"/>
</dbReference>
<dbReference type="GO" id="GO:0010738">
    <property type="term" value="P:regulation of protein kinase A signaling"/>
    <property type="evidence" value="ECO:0000318"/>
    <property type="project" value="GO_Central"/>
</dbReference>
<dbReference type="GO" id="GO:0005516">
    <property type="term" value="F:calmodulin binding"/>
    <property type="evidence" value="ECO:0007669"/>
    <property type="project" value="UniProtKB-KW"/>
</dbReference>
<evidence type="ECO:0000256" key="3">
    <source>
        <dbReference type="ARBA" id="ARBA00022860"/>
    </source>
</evidence>
<feature type="compositionally biased region" description="Basic and acidic residues" evidence="6">
    <location>
        <begin position="308"/>
        <end position="330"/>
    </location>
</feature>